<dbReference type="RefSeq" id="WP_003360048.1">
    <property type="nucleotide sequence ID" value="NZ_CP013707.1"/>
</dbReference>
<evidence type="ECO:0008006" key="3">
    <source>
        <dbReference type="Google" id="ProtNLM"/>
    </source>
</evidence>
<sequence>MGIIFQDAFDTGAVLDKNKWEINTLNGYDVILENGKLKFSATGSWCGAYVHPRVKINKNKIGHKGLSIEFDYTIGNHYSSADKPYVGFYNASKTPIRDNRYNMIQCDGINSFLIYLADNYDSSKRTKFSMAYTNKLLKTVSVNYSVGEILHIKLLLNKNKKNISMFIDNEEAPLLVCDIPNWDSLGEELIFEINSNSYSRFVEYYDNFIIKNIAEYRYLLEQNNQYYSLKSQFYKGGQFQPITELNEKETLIQSDFETYGIDDLNSLTKTIDTQDINGIDKGNLGNGKLFEIPFSNDFMSISEVE</sequence>
<accession>A0A846I2Y2</accession>
<gene>
    <name evidence="1" type="ORF">EXM69_03220</name>
</gene>
<name>A0A846I2Y2_CLOBO</name>
<comment type="caution">
    <text evidence="1">The sequence shown here is derived from an EMBL/GenBank/DDBJ whole genome shotgun (WGS) entry which is preliminary data.</text>
</comment>
<dbReference type="EMBL" id="SGKC01000004">
    <property type="protein sequence ID" value="NEZ90977.1"/>
    <property type="molecule type" value="Genomic_DNA"/>
</dbReference>
<reference evidence="1 2" key="1">
    <citation type="submission" date="2019-02" db="EMBL/GenBank/DDBJ databases">
        <title>Genome sequencing of Clostridium botulinum clinical isolates.</title>
        <authorList>
            <person name="Brunt J."/>
            <person name="Van Vliet A.H.M."/>
            <person name="Stringer S.C."/>
            <person name="Grant K.A."/>
            <person name="Carter A.C."/>
            <person name="Peck M.W."/>
        </authorList>
    </citation>
    <scope>NUCLEOTIDE SEQUENCE [LARGE SCALE GENOMIC DNA]</scope>
    <source>
        <strain evidence="1 2">H142660711</strain>
    </source>
</reference>
<evidence type="ECO:0000313" key="1">
    <source>
        <dbReference type="EMBL" id="NEZ90977.1"/>
    </source>
</evidence>
<dbReference type="AlphaFoldDB" id="A0A846I2Y2"/>
<evidence type="ECO:0000313" key="2">
    <source>
        <dbReference type="Proteomes" id="UP000473887"/>
    </source>
</evidence>
<dbReference type="Proteomes" id="UP000473887">
    <property type="component" value="Unassembled WGS sequence"/>
</dbReference>
<protein>
    <recommendedName>
        <fullName evidence="3">Cell adhesion protein</fullName>
    </recommendedName>
</protein>
<organism evidence="1 2">
    <name type="scientific">Clostridium botulinum</name>
    <dbReference type="NCBI Taxonomy" id="1491"/>
    <lineage>
        <taxon>Bacteria</taxon>
        <taxon>Bacillati</taxon>
        <taxon>Bacillota</taxon>
        <taxon>Clostridia</taxon>
        <taxon>Eubacteriales</taxon>
        <taxon>Clostridiaceae</taxon>
        <taxon>Clostridium</taxon>
    </lineage>
</organism>
<proteinExistence type="predicted"/>